<evidence type="ECO:0000313" key="8">
    <source>
        <dbReference type="Proteomes" id="UP000028680"/>
    </source>
</evidence>
<feature type="domain" description="Glycosyltransferase 2-like" evidence="6">
    <location>
        <begin position="6"/>
        <end position="122"/>
    </location>
</feature>
<dbReference type="CDD" id="cd02522">
    <property type="entry name" value="GT_2_like_a"/>
    <property type="match status" value="1"/>
</dbReference>
<dbReference type="Proteomes" id="UP000028680">
    <property type="component" value="Chromosome"/>
</dbReference>
<evidence type="ECO:0000256" key="1">
    <source>
        <dbReference type="ARBA" id="ARBA00004236"/>
    </source>
</evidence>
<gene>
    <name evidence="7" type="ORF">RCA23_c09740</name>
</gene>
<accession>A0AAN0RHZ1</accession>
<evidence type="ECO:0000256" key="2">
    <source>
        <dbReference type="ARBA" id="ARBA00022475"/>
    </source>
</evidence>
<comment type="subcellular location">
    <subcellularLocation>
        <location evidence="1">Cell membrane</location>
    </subcellularLocation>
</comment>
<protein>
    <submittedName>
        <fullName evidence="7">Glycosyltransferase, family 2</fullName>
    </submittedName>
</protein>
<dbReference type="Pfam" id="PF00535">
    <property type="entry name" value="Glycos_transf_2"/>
    <property type="match status" value="1"/>
</dbReference>
<keyword evidence="2" id="KW-1003">Cell membrane</keyword>
<evidence type="ECO:0000256" key="5">
    <source>
        <dbReference type="ARBA" id="ARBA00023136"/>
    </source>
</evidence>
<evidence type="ECO:0000313" key="7">
    <source>
        <dbReference type="EMBL" id="AII86528.1"/>
    </source>
</evidence>
<keyword evidence="4" id="KW-0808">Transferase</keyword>
<reference evidence="7 8" key="1">
    <citation type="journal article" date="2014" name="ISME J.">
        <title>Adaptation of an abundant Roseobacter RCA organism to pelagic systems revealed by genomic and transcriptomic analyses.</title>
        <authorList>
            <person name="Voget S."/>
            <person name="Wemheuer B."/>
            <person name="Brinkhoff T."/>
            <person name="Vollmers J."/>
            <person name="Dietrich S."/>
            <person name="Giebel H.A."/>
            <person name="Beardsley C."/>
            <person name="Sardemann C."/>
            <person name="Bakenhus I."/>
            <person name="Billerbeck S."/>
            <person name="Daniel R."/>
            <person name="Simon M."/>
        </authorList>
    </citation>
    <scope>NUCLEOTIDE SEQUENCE [LARGE SCALE GENOMIC DNA]</scope>
    <source>
        <strain evidence="7 8">RCA23</strain>
    </source>
</reference>
<dbReference type="GeneID" id="93367764"/>
<sequence length="225" mass="24168">MSAPISVVIPTLNSANSLPATLLSLMEGLDAGLICEVVVSDGGSTDASGAIALAWGAEIVTGAASRGGQLRRGVAATRGAWVMVLHADTILQEGWAAQVKAAMQQGPLCFSLAFRARGFAARWVAAWANLRSDLFGLPYGDQGLVLRRSDYDRSGGYPDQPLMEDVALVRALKGKIHRLPAHAFTRADKYQQQGWLRRGAKNLGLLLRYVLGANPDDLARRYRKP</sequence>
<organism evidence="7 8">
    <name type="scientific">Planktomarina temperata RCA23</name>
    <dbReference type="NCBI Taxonomy" id="666509"/>
    <lineage>
        <taxon>Bacteria</taxon>
        <taxon>Pseudomonadati</taxon>
        <taxon>Pseudomonadota</taxon>
        <taxon>Alphaproteobacteria</taxon>
        <taxon>Rhodobacterales</taxon>
        <taxon>Paracoccaceae</taxon>
        <taxon>Planktomarina</taxon>
    </lineage>
</organism>
<dbReference type="InterPro" id="IPR026461">
    <property type="entry name" value="Trfase_2_rSAM/seldom_assoc"/>
</dbReference>
<evidence type="ECO:0000256" key="3">
    <source>
        <dbReference type="ARBA" id="ARBA00022676"/>
    </source>
</evidence>
<dbReference type="GO" id="GO:0016757">
    <property type="term" value="F:glycosyltransferase activity"/>
    <property type="evidence" value="ECO:0007669"/>
    <property type="project" value="UniProtKB-KW"/>
</dbReference>
<dbReference type="GO" id="GO:0005886">
    <property type="term" value="C:plasma membrane"/>
    <property type="evidence" value="ECO:0007669"/>
    <property type="project" value="UniProtKB-SubCell"/>
</dbReference>
<evidence type="ECO:0000259" key="6">
    <source>
        <dbReference type="Pfam" id="PF00535"/>
    </source>
</evidence>
<keyword evidence="8" id="KW-1185">Reference proteome</keyword>
<dbReference type="PANTHER" id="PTHR43646">
    <property type="entry name" value="GLYCOSYLTRANSFERASE"/>
    <property type="match status" value="1"/>
</dbReference>
<dbReference type="Gene3D" id="3.90.550.10">
    <property type="entry name" value="Spore Coat Polysaccharide Biosynthesis Protein SpsA, Chain A"/>
    <property type="match status" value="1"/>
</dbReference>
<dbReference type="AlphaFoldDB" id="A0AAN0RHZ1"/>
<dbReference type="NCBIfam" id="TIGR04283">
    <property type="entry name" value="glyco_like_mftF"/>
    <property type="match status" value="1"/>
</dbReference>
<evidence type="ECO:0000256" key="4">
    <source>
        <dbReference type="ARBA" id="ARBA00022679"/>
    </source>
</evidence>
<keyword evidence="3" id="KW-0328">Glycosyltransferase</keyword>
<name>A0AAN0RHZ1_9RHOB</name>
<dbReference type="PANTHER" id="PTHR43646:SF2">
    <property type="entry name" value="GLYCOSYLTRANSFERASE 2-LIKE DOMAIN-CONTAINING PROTEIN"/>
    <property type="match status" value="1"/>
</dbReference>
<dbReference type="EMBL" id="CP003984">
    <property type="protein sequence ID" value="AII86528.1"/>
    <property type="molecule type" value="Genomic_DNA"/>
</dbReference>
<dbReference type="SUPFAM" id="SSF53448">
    <property type="entry name" value="Nucleotide-diphospho-sugar transferases"/>
    <property type="match status" value="1"/>
</dbReference>
<dbReference type="InterPro" id="IPR001173">
    <property type="entry name" value="Glyco_trans_2-like"/>
</dbReference>
<dbReference type="RefSeq" id="WP_044049367.1">
    <property type="nucleotide sequence ID" value="NZ_CP003984.1"/>
</dbReference>
<keyword evidence="5" id="KW-0472">Membrane</keyword>
<dbReference type="InterPro" id="IPR029044">
    <property type="entry name" value="Nucleotide-diphossugar_trans"/>
</dbReference>
<dbReference type="KEGG" id="ptp:RCA23_c09740"/>
<proteinExistence type="predicted"/>